<accession>S2VYX6</accession>
<dbReference type="InterPro" id="IPR000711">
    <property type="entry name" value="ATPase_OSCP/dsu"/>
</dbReference>
<sequence>MSVAISNQAQALIQSCDKVTAEASTGAELFGLVDLLIDNPQLCRGLFDSNGSLENRRGLAKQIFSENLGEPACEILDAALTVNWNDPREALAALEVQALRVQLRCSEADIDEITQQLAALSRAVRNSPELMAAITDQTIDLDARRDLISELVPSGSPETVSLLARRAINSVVFGSVAFSENLRSYATASADIRGRQLALTTVAKPLSDRQRQSLSLSLERLYERPTDLLEIIDSEVIGGVRVEIGDEVIDGTIRAKLNEAEHAVQSLNEES</sequence>
<evidence type="ECO:0000256" key="6">
    <source>
        <dbReference type="ARBA" id="ARBA00023310"/>
    </source>
</evidence>
<evidence type="ECO:0000256" key="3">
    <source>
        <dbReference type="ARBA" id="ARBA00022781"/>
    </source>
</evidence>
<dbReference type="HOGENOM" id="CLU_088880_0_0_11"/>
<dbReference type="RefSeq" id="WP_016456220.1">
    <property type="nucleotide sequence ID" value="NZ_KE150269.1"/>
</dbReference>
<dbReference type="OrthoDB" id="5242917at2"/>
<comment type="function">
    <text evidence="7">F(1)F(0) ATP synthase produces ATP from ADP in the presence of a proton or sodium gradient. F-type ATPases consist of two structural domains, F(1) containing the extramembraneous catalytic core and F(0) containing the membrane proton channel, linked together by a central stalk and a peripheral stalk. During catalysis, ATP synthesis in the catalytic domain of F(1) is coupled via a rotary mechanism of the central stalk subunits to proton translocation.</text>
</comment>
<dbReference type="GO" id="GO:0045259">
    <property type="term" value="C:proton-transporting ATP synthase complex"/>
    <property type="evidence" value="ECO:0007669"/>
    <property type="project" value="UniProtKB-KW"/>
</dbReference>
<dbReference type="GO" id="GO:0005886">
    <property type="term" value="C:plasma membrane"/>
    <property type="evidence" value="ECO:0007669"/>
    <property type="project" value="UniProtKB-SubCell"/>
</dbReference>
<protein>
    <recommendedName>
        <fullName evidence="7">ATP synthase subunit delta</fullName>
    </recommendedName>
    <alternativeName>
        <fullName evidence="7">ATP synthase F(1) sector subunit delta</fullName>
    </alternativeName>
    <alternativeName>
        <fullName evidence="7">F-type ATPase subunit delta</fullName>
        <shortName evidence="7">F-ATPase subunit delta</shortName>
    </alternativeName>
</protein>
<keyword evidence="7" id="KW-0139">CF(1)</keyword>
<organism evidence="9 10">
    <name type="scientific">Propionimicrobium lymphophilum ACS-093-V-SCH5</name>
    <dbReference type="NCBI Taxonomy" id="883161"/>
    <lineage>
        <taxon>Bacteria</taxon>
        <taxon>Bacillati</taxon>
        <taxon>Actinomycetota</taxon>
        <taxon>Actinomycetes</taxon>
        <taxon>Propionibacteriales</taxon>
        <taxon>Propionibacteriaceae</taxon>
        <taxon>Propionimicrobium</taxon>
    </lineage>
</organism>
<comment type="caution">
    <text evidence="9">The sequence shown here is derived from an EMBL/GenBank/DDBJ whole genome shotgun (WGS) entry which is preliminary data.</text>
</comment>
<comment type="subcellular location">
    <subcellularLocation>
        <location evidence="7">Cell membrane</location>
        <topology evidence="7">Peripheral membrane protein</topology>
    </subcellularLocation>
    <subcellularLocation>
        <location evidence="1">Membrane</location>
    </subcellularLocation>
</comment>
<comment type="function">
    <text evidence="7">This protein is part of the stalk that links CF(0) to CF(1). It either transmits conformational changes from CF(0) to CF(1) or is implicated in proton conduction.</text>
</comment>
<dbReference type="EMBL" id="AGZR01000008">
    <property type="protein sequence ID" value="EPD32693.1"/>
    <property type="molecule type" value="Genomic_DNA"/>
</dbReference>
<evidence type="ECO:0000256" key="4">
    <source>
        <dbReference type="ARBA" id="ARBA00023065"/>
    </source>
</evidence>
<evidence type="ECO:0000313" key="9">
    <source>
        <dbReference type="EMBL" id="EPD32693.1"/>
    </source>
</evidence>
<keyword evidence="8" id="KW-0175">Coiled coil</keyword>
<name>S2VYX6_9ACTN</name>
<reference evidence="9 10" key="1">
    <citation type="submission" date="2013-04" db="EMBL/GenBank/DDBJ databases">
        <title>The Genome Sequence of Propionimicrobium lymphophilum ACS-093-V-SCH5.</title>
        <authorList>
            <consortium name="The Broad Institute Genomics Platform"/>
            <person name="Earl A."/>
            <person name="Ward D."/>
            <person name="Feldgarden M."/>
            <person name="Gevers D."/>
            <person name="Saerens B."/>
            <person name="Vaneechoutte M."/>
            <person name="Walker B."/>
            <person name="Young S."/>
            <person name="Zeng Q."/>
            <person name="Gargeya S."/>
            <person name="Fitzgerald M."/>
            <person name="Haas B."/>
            <person name="Abouelleil A."/>
            <person name="Allen A.W."/>
            <person name="Alvarado L."/>
            <person name="Arachchi H.M."/>
            <person name="Berlin A.M."/>
            <person name="Chapman S.B."/>
            <person name="Gainer-Dewar J."/>
            <person name="Goldberg J."/>
            <person name="Griggs A."/>
            <person name="Gujja S."/>
            <person name="Hansen M."/>
            <person name="Howarth C."/>
            <person name="Imamovic A."/>
            <person name="Ireland A."/>
            <person name="Larimer J."/>
            <person name="McCowan C."/>
            <person name="Murphy C."/>
            <person name="Pearson M."/>
            <person name="Poon T.W."/>
            <person name="Priest M."/>
            <person name="Roberts A."/>
            <person name="Saif S."/>
            <person name="Shea T."/>
            <person name="Sisk P."/>
            <person name="Sykes S."/>
            <person name="Wortman J."/>
            <person name="Nusbaum C."/>
            <person name="Birren B."/>
        </authorList>
    </citation>
    <scope>NUCLEOTIDE SEQUENCE [LARGE SCALE GENOMIC DNA]</scope>
    <source>
        <strain evidence="9 10">ACS-093-V-SCH5</strain>
    </source>
</reference>
<dbReference type="Proteomes" id="UP000014417">
    <property type="component" value="Unassembled WGS sequence"/>
</dbReference>
<keyword evidence="10" id="KW-1185">Reference proteome</keyword>
<dbReference type="Pfam" id="PF00213">
    <property type="entry name" value="OSCP"/>
    <property type="match status" value="1"/>
</dbReference>
<keyword evidence="6 7" id="KW-0066">ATP synthesis</keyword>
<proteinExistence type="inferred from homology"/>
<dbReference type="HAMAP" id="MF_01416">
    <property type="entry name" value="ATP_synth_delta_bact"/>
    <property type="match status" value="1"/>
</dbReference>
<dbReference type="AlphaFoldDB" id="S2VYX6"/>
<evidence type="ECO:0000256" key="7">
    <source>
        <dbReference type="HAMAP-Rule" id="MF_01416"/>
    </source>
</evidence>
<keyword evidence="7" id="KW-1003">Cell membrane</keyword>
<evidence type="ECO:0000256" key="5">
    <source>
        <dbReference type="ARBA" id="ARBA00023136"/>
    </source>
</evidence>
<dbReference type="PATRIC" id="fig|883161.3.peg.1385"/>
<keyword evidence="5 7" id="KW-0472">Membrane</keyword>
<evidence type="ECO:0000256" key="1">
    <source>
        <dbReference type="ARBA" id="ARBA00004370"/>
    </source>
</evidence>
<evidence type="ECO:0000256" key="8">
    <source>
        <dbReference type="SAM" id="Coils"/>
    </source>
</evidence>
<dbReference type="PANTHER" id="PTHR11910">
    <property type="entry name" value="ATP SYNTHASE DELTA CHAIN"/>
    <property type="match status" value="1"/>
</dbReference>
<gene>
    <name evidence="7" type="primary">atpH</name>
    <name evidence="9" type="ORF">HMPREF9306_01392</name>
</gene>
<evidence type="ECO:0000256" key="2">
    <source>
        <dbReference type="ARBA" id="ARBA00022448"/>
    </source>
</evidence>
<feature type="coiled-coil region" evidence="8">
    <location>
        <begin position="96"/>
        <end position="123"/>
    </location>
</feature>
<keyword evidence="2 7" id="KW-0813">Transport</keyword>
<keyword evidence="3 7" id="KW-0375">Hydrogen ion transport</keyword>
<comment type="similarity">
    <text evidence="7">Belongs to the ATPase delta chain family.</text>
</comment>
<keyword evidence="4 7" id="KW-0406">Ion transport</keyword>
<evidence type="ECO:0000313" key="10">
    <source>
        <dbReference type="Proteomes" id="UP000014417"/>
    </source>
</evidence>
<dbReference type="STRING" id="883161.HMPREF9306_01392"/>
<dbReference type="GO" id="GO:0046933">
    <property type="term" value="F:proton-transporting ATP synthase activity, rotational mechanism"/>
    <property type="evidence" value="ECO:0007669"/>
    <property type="project" value="UniProtKB-UniRule"/>
</dbReference>